<dbReference type="InterPro" id="IPR011478">
    <property type="entry name" value="DUF1585"/>
</dbReference>
<dbReference type="EMBL" id="CP073100">
    <property type="protein sequence ID" value="QUE51122.1"/>
    <property type="molecule type" value="Genomic_DNA"/>
</dbReference>
<dbReference type="GO" id="GO:0009055">
    <property type="term" value="F:electron transfer activity"/>
    <property type="evidence" value="ECO:0007669"/>
    <property type="project" value="InterPro"/>
</dbReference>
<dbReference type="InterPro" id="IPR036909">
    <property type="entry name" value="Cyt_c-like_dom_sf"/>
</dbReference>
<dbReference type="Proteomes" id="UP000676169">
    <property type="component" value="Chromosome"/>
</dbReference>
<feature type="region of interest" description="Disordered" evidence="1">
    <location>
        <begin position="211"/>
        <end position="233"/>
    </location>
</feature>
<feature type="domain" description="DUF1587" evidence="3">
    <location>
        <begin position="147"/>
        <end position="210"/>
    </location>
</feature>
<evidence type="ECO:0000259" key="7">
    <source>
        <dbReference type="Pfam" id="PF07637"/>
    </source>
</evidence>
<dbReference type="InterPro" id="IPR013043">
    <property type="entry name" value="DUF1595"/>
</dbReference>
<keyword evidence="10" id="KW-1185">Reference proteome</keyword>
<dbReference type="KEGG" id="lamb:KBB96_19985"/>
<evidence type="ECO:0000259" key="3">
    <source>
        <dbReference type="Pfam" id="PF07626"/>
    </source>
</evidence>
<dbReference type="Pfam" id="PF07627">
    <property type="entry name" value="PSCyt3"/>
    <property type="match status" value="1"/>
</dbReference>
<evidence type="ECO:0000313" key="9">
    <source>
        <dbReference type="EMBL" id="QUE51122.1"/>
    </source>
</evidence>
<accession>A0A975IZB7</accession>
<feature type="domain" description="DUF1585" evidence="2">
    <location>
        <begin position="703"/>
        <end position="777"/>
    </location>
</feature>
<feature type="domain" description="DUF1592" evidence="5">
    <location>
        <begin position="451"/>
        <end position="575"/>
    </location>
</feature>
<dbReference type="InterPro" id="IPR013036">
    <property type="entry name" value="DUF1587"/>
</dbReference>
<sequence>MDRRISGSILSLGLGLAGGWLAWPCLRVSAETVPAVPASPVPAKAVDQASRYKKEVEPLLVNYCYDCHGDGSHKGELAIDSFKDIAAMQKNRDVWKRIREHIGYKLMPPADEEQPSDQERQQLLSWIDAAVFPVDPAHPDPGRVLLRRLNREEYRNTIKDLLGVDLEVENILPPDDSGYGFDNIGDVLTLSPVHIERYLAAARQALDRAVHPDPMPRPERKIAGATLDGPGRRSEDGHYLWKAGEAVCNPEFYQPGRYLLKVVACGTWGGNEPPKMELRLDGNLVSTWEVKNLMDTPKWYTAEVKIDTKGPHRVGVTFPNDFWDEKIPDPSKRDRNLMVNRVEIQGPMDGPLPPKPETHRAIYGERRSNEDDKAYALRVLSGFARHAFRRTPQTGEVERYLRFIGVAGSQGQSLEHGIRLALEAMLASPSFLFREEPVQGGGKSDKIVQLGEHALASRLSYFLWSSMPDDRLLDLADAGQLRQQLDEEIKRMIASPKSERFISNFGGQWLQLRNLTSASPDEKRFPNYNRSVGRDMRKETDLFLGDVLRSNLPISTLLEADYSFLNGNLARFYGIQGVEGKEFRKVSLAGTPRRGLMGQGAVLMVTSYPTRTSPVLRGKYVLQNLLDMTPPPPPPNIPQLGGGHGKNMTLREQMEVHRKDPSCANCHALMDPIGFAYEQFDAVGSFRNDDRGNRIDTAGKLADGDAFANPEELRELILRKHGNEFQRALASRLLTYALGRGTDWYDRPAIDAITIKASKDNGRFQTFIRAVIDSVPFQYRRAS</sequence>
<dbReference type="InterPro" id="IPR011429">
    <property type="entry name" value="Cyt_c_Planctomycete-type"/>
</dbReference>
<dbReference type="AlphaFoldDB" id="A0A975IZB7"/>
<dbReference type="RefSeq" id="WP_211631261.1">
    <property type="nucleotide sequence ID" value="NZ_CP073100.1"/>
</dbReference>
<dbReference type="Pfam" id="PF07637">
    <property type="entry name" value="PSD5"/>
    <property type="match status" value="1"/>
</dbReference>
<dbReference type="Pfam" id="PF07635">
    <property type="entry name" value="PSCyt1"/>
    <property type="match status" value="1"/>
</dbReference>
<evidence type="ECO:0000259" key="5">
    <source>
        <dbReference type="Pfam" id="PF07631"/>
    </source>
</evidence>
<evidence type="ECO:0000256" key="1">
    <source>
        <dbReference type="SAM" id="MobiDB-lite"/>
    </source>
</evidence>
<evidence type="ECO:0000259" key="2">
    <source>
        <dbReference type="Pfam" id="PF07624"/>
    </source>
</evidence>
<organism evidence="9 10">
    <name type="scientific">Luteolibacter ambystomatis</name>
    <dbReference type="NCBI Taxonomy" id="2824561"/>
    <lineage>
        <taxon>Bacteria</taxon>
        <taxon>Pseudomonadati</taxon>
        <taxon>Verrucomicrobiota</taxon>
        <taxon>Verrucomicrobiia</taxon>
        <taxon>Verrucomicrobiales</taxon>
        <taxon>Verrucomicrobiaceae</taxon>
        <taxon>Luteolibacter</taxon>
    </lineage>
</organism>
<reference evidence="9" key="1">
    <citation type="submission" date="2021-04" db="EMBL/GenBank/DDBJ databases">
        <title>Luteolibacter sp. 32A isolated from the skin of an Anderson's salamander (Ambystoma andersonii).</title>
        <authorList>
            <person name="Spergser J."/>
            <person name="Busse H.-J."/>
        </authorList>
    </citation>
    <scope>NUCLEOTIDE SEQUENCE</scope>
    <source>
        <strain evidence="9">32A</strain>
    </source>
</reference>
<gene>
    <name evidence="9" type="ORF">KBB96_19985</name>
</gene>
<feature type="domain" description="Carbohydrate binding module xylan-binding" evidence="8">
    <location>
        <begin position="260"/>
        <end position="349"/>
    </location>
</feature>
<proteinExistence type="predicted"/>
<feature type="domain" description="DUF1588" evidence="4">
    <location>
        <begin position="593"/>
        <end position="689"/>
    </location>
</feature>
<evidence type="ECO:0000313" key="10">
    <source>
        <dbReference type="Proteomes" id="UP000676169"/>
    </source>
</evidence>
<dbReference type="InterPro" id="IPR013039">
    <property type="entry name" value="DUF1588"/>
</dbReference>
<dbReference type="InterPro" id="IPR013042">
    <property type="entry name" value="DUF1592"/>
</dbReference>
<dbReference type="GO" id="GO:0020037">
    <property type="term" value="F:heme binding"/>
    <property type="evidence" value="ECO:0007669"/>
    <property type="project" value="InterPro"/>
</dbReference>
<evidence type="ECO:0000259" key="6">
    <source>
        <dbReference type="Pfam" id="PF07635"/>
    </source>
</evidence>
<feature type="domain" description="Cytochrome C Planctomycete-type" evidence="6">
    <location>
        <begin position="64"/>
        <end position="111"/>
    </location>
</feature>
<dbReference type="Pfam" id="PF07624">
    <property type="entry name" value="PSD2"/>
    <property type="match status" value="1"/>
</dbReference>
<dbReference type="Pfam" id="PF07626">
    <property type="entry name" value="PSD3"/>
    <property type="match status" value="1"/>
</dbReference>
<dbReference type="Gene3D" id="2.60.60.40">
    <property type="match status" value="1"/>
</dbReference>
<protein>
    <submittedName>
        <fullName evidence="9">DUF1592 domain-containing protein</fullName>
    </submittedName>
</protein>
<dbReference type="SUPFAM" id="SSF46626">
    <property type="entry name" value="Cytochrome c"/>
    <property type="match status" value="1"/>
</dbReference>
<evidence type="ECO:0000259" key="8">
    <source>
        <dbReference type="Pfam" id="PF16841"/>
    </source>
</evidence>
<feature type="compositionally biased region" description="Basic and acidic residues" evidence="1">
    <location>
        <begin position="211"/>
        <end position="222"/>
    </location>
</feature>
<dbReference type="Pfam" id="PF16841">
    <property type="entry name" value="CBM60"/>
    <property type="match status" value="1"/>
</dbReference>
<feature type="domain" description="DUF1595" evidence="7">
    <location>
        <begin position="376"/>
        <end position="436"/>
    </location>
</feature>
<dbReference type="Pfam" id="PF07631">
    <property type="entry name" value="PSD4"/>
    <property type="match status" value="1"/>
</dbReference>
<evidence type="ECO:0000259" key="4">
    <source>
        <dbReference type="Pfam" id="PF07627"/>
    </source>
</evidence>
<dbReference type="InterPro" id="IPR031768">
    <property type="entry name" value="CBM60_xylan-bd"/>
</dbReference>
<name>A0A975IZB7_9BACT</name>